<dbReference type="Pfam" id="PF03480">
    <property type="entry name" value="DctP"/>
    <property type="match status" value="1"/>
</dbReference>
<protein>
    <submittedName>
        <fullName evidence="6">Tripartite ATP-independent transporter DctP family solute receptor</fullName>
    </submittedName>
</protein>
<keyword evidence="7" id="KW-1185">Reference proteome</keyword>
<accession>A0ABS4GG81</accession>
<keyword evidence="6" id="KW-0675">Receptor</keyword>
<dbReference type="InterPro" id="IPR038404">
    <property type="entry name" value="TRAP_DctP_sf"/>
</dbReference>
<dbReference type="NCBIfam" id="NF037995">
    <property type="entry name" value="TRAP_S1"/>
    <property type="match status" value="1"/>
</dbReference>
<keyword evidence="4 5" id="KW-0732">Signal</keyword>
<evidence type="ECO:0000256" key="2">
    <source>
        <dbReference type="ARBA" id="ARBA00009023"/>
    </source>
</evidence>
<evidence type="ECO:0000256" key="1">
    <source>
        <dbReference type="ARBA" id="ARBA00004196"/>
    </source>
</evidence>
<reference evidence="6 7" key="1">
    <citation type="submission" date="2021-03" db="EMBL/GenBank/DDBJ databases">
        <title>Genomic Encyclopedia of Type Strains, Phase IV (KMG-IV): sequencing the most valuable type-strain genomes for metagenomic binning, comparative biology and taxonomic classification.</title>
        <authorList>
            <person name="Goeker M."/>
        </authorList>
    </citation>
    <scope>NUCLEOTIDE SEQUENCE [LARGE SCALE GENOMIC DNA]</scope>
    <source>
        <strain evidence="6 7">DSM 24004</strain>
    </source>
</reference>
<keyword evidence="3" id="KW-0813">Transport</keyword>
<organism evidence="6 7">
    <name type="scientific">Sedimentibacter acidaminivorans</name>
    <dbReference type="NCBI Taxonomy" id="913099"/>
    <lineage>
        <taxon>Bacteria</taxon>
        <taxon>Bacillati</taxon>
        <taxon>Bacillota</taxon>
        <taxon>Tissierellia</taxon>
        <taxon>Sedimentibacter</taxon>
    </lineage>
</organism>
<dbReference type="PANTHER" id="PTHR33376:SF4">
    <property type="entry name" value="SIALIC ACID-BINDING PERIPLASMIC PROTEIN SIAP"/>
    <property type="match status" value="1"/>
</dbReference>
<evidence type="ECO:0000256" key="4">
    <source>
        <dbReference type="ARBA" id="ARBA00022729"/>
    </source>
</evidence>
<evidence type="ECO:0000313" key="7">
    <source>
        <dbReference type="Proteomes" id="UP001519342"/>
    </source>
</evidence>
<proteinExistence type="inferred from homology"/>
<comment type="caution">
    <text evidence="6">The sequence shown here is derived from an EMBL/GenBank/DDBJ whole genome shotgun (WGS) entry which is preliminary data.</text>
</comment>
<dbReference type="InterPro" id="IPR004682">
    <property type="entry name" value="TRAP_DctP"/>
</dbReference>
<dbReference type="Proteomes" id="UP001519342">
    <property type="component" value="Unassembled WGS sequence"/>
</dbReference>
<name>A0ABS4GG81_9FIRM</name>
<dbReference type="CDD" id="cd13675">
    <property type="entry name" value="PBP2_TRAP_SBP_like_5"/>
    <property type="match status" value="1"/>
</dbReference>
<evidence type="ECO:0000313" key="6">
    <source>
        <dbReference type="EMBL" id="MBP1926642.1"/>
    </source>
</evidence>
<dbReference type="InterPro" id="IPR018389">
    <property type="entry name" value="DctP_fam"/>
</dbReference>
<dbReference type="Gene3D" id="3.40.190.170">
    <property type="entry name" value="Bacterial extracellular solute-binding protein, family 7"/>
    <property type="match status" value="1"/>
</dbReference>
<evidence type="ECO:0000256" key="3">
    <source>
        <dbReference type="ARBA" id="ARBA00022448"/>
    </source>
</evidence>
<dbReference type="PROSITE" id="PS51257">
    <property type="entry name" value="PROKAR_LIPOPROTEIN"/>
    <property type="match status" value="1"/>
</dbReference>
<comment type="subcellular location">
    <subcellularLocation>
        <location evidence="1">Cell envelope</location>
    </subcellularLocation>
</comment>
<sequence>MMKFNKIASIVLVLIMVVSLAACSDNSAPKATDEGPKSEVTSETPKEAVVIKLGTTVNEQDSFQIAAEKFADLVKERTNGAYTIEIYPNGSLGDERTMLESMQMGTLDMGIITSGPFSNFVPDMGVLDMPFLFSSNADVYKVLDGEVGQELLGKLESANLKGLAYAERGFRNLTNSKKEIKSAEDTKDLKIRVMENEVYTKTFNSLGVNAVPMAWSEALTALQQGTIDGQENPVNVIYSFKLWESQKYVTMTRHAYASAIITMSLDKFNKLPEDVQKVFKESAQEAAEFERQWVADNEENQMDELINNGMEIVTDPDLGSFKDAVQVVYSEYPQYTDYINRITEALK</sequence>
<dbReference type="NCBIfam" id="TIGR00787">
    <property type="entry name" value="dctP"/>
    <property type="match status" value="1"/>
</dbReference>
<feature type="chain" id="PRO_5047133006" evidence="5">
    <location>
        <begin position="22"/>
        <end position="347"/>
    </location>
</feature>
<feature type="signal peptide" evidence="5">
    <location>
        <begin position="1"/>
        <end position="21"/>
    </location>
</feature>
<comment type="similarity">
    <text evidence="2">Belongs to the bacterial solute-binding protein 7 family.</text>
</comment>
<dbReference type="EMBL" id="JAGGKS010000007">
    <property type="protein sequence ID" value="MBP1926642.1"/>
    <property type="molecule type" value="Genomic_DNA"/>
</dbReference>
<dbReference type="PIRSF" id="PIRSF006470">
    <property type="entry name" value="DctB"/>
    <property type="match status" value="1"/>
</dbReference>
<gene>
    <name evidence="6" type="ORF">J2Z76_002511</name>
</gene>
<dbReference type="RefSeq" id="WP_209512367.1">
    <property type="nucleotide sequence ID" value="NZ_JAGGKS010000007.1"/>
</dbReference>
<evidence type="ECO:0000256" key="5">
    <source>
        <dbReference type="SAM" id="SignalP"/>
    </source>
</evidence>
<dbReference type="PANTHER" id="PTHR33376">
    <property type="match status" value="1"/>
</dbReference>